<reference evidence="2" key="1">
    <citation type="submission" date="2014-11" db="EMBL/GenBank/DDBJ databases">
        <authorList>
            <person name="Amaro Gonzalez C."/>
        </authorList>
    </citation>
    <scope>NUCLEOTIDE SEQUENCE</scope>
</reference>
<dbReference type="AlphaFoldDB" id="A0A0E9PWJ5"/>
<accession>A0A0E9PWJ5</accession>
<evidence type="ECO:0000313" key="2">
    <source>
        <dbReference type="EMBL" id="JAH08859.1"/>
    </source>
</evidence>
<keyword evidence="1" id="KW-0812">Transmembrane</keyword>
<keyword evidence="1" id="KW-0472">Membrane</keyword>
<name>A0A0E9PWJ5_ANGAN</name>
<evidence type="ECO:0000256" key="1">
    <source>
        <dbReference type="SAM" id="Phobius"/>
    </source>
</evidence>
<protein>
    <submittedName>
        <fullName evidence="2">Uncharacterized protein</fullName>
    </submittedName>
</protein>
<keyword evidence="1" id="KW-1133">Transmembrane helix</keyword>
<proteinExistence type="predicted"/>
<organism evidence="2">
    <name type="scientific">Anguilla anguilla</name>
    <name type="common">European freshwater eel</name>
    <name type="synonym">Muraena anguilla</name>
    <dbReference type="NCBI Taxonomy" id="7936"/>
    <lineage>
        <taxon>Eukaryota</taxon>
        <taxon>Metazoa</taxon>
        <taxon>Chordata</taxon>
        <taxon>Craniata</taxon>
        <taxon>Vertebrata</taxon>
        <taxon>Euteleostomi</taxon>
        <taxon>Actinopterygii</taxon>
        <taxon>Neopterygii</taxon>
        <taxon>Teleostei</taxon>
        <taxon>Anguilliformes</taxon>
        <taxon>Anguillidae</taxon>
        <taxon>Anguilla</taxon>
    </lineage>
</organism>
<sequence>MLLSVCEALYSAQTPLFSLILFVLSAAVHTVGHCVLTSAVGMCGIALVWIASHLARRFLPGHLGWQSINTPYPLRQGCQTPVP</sequence>
<reference evidence="2" key="2">
    <citation type="journal article" date="2015" name="Fish Shellfish Immunol.">
        <title>Early steps in the European eel (Anguilla anguilla)-Vibrio vulnificus interaction in the gills: Role of the RtxA13 toxin.</title>
        <authorList>
            <person name="Callol A."/>
            <person name="Pajuelo D."/>
            <person name="Ebbesson L."/>
            <person name="Teles M."/>
            <person name="MacKenzie S."/>
            <person name="Amaro C."/>
        </authorList>
    </citation>
    <scope>NUCLEOTIDE SEQUENCE</scope>
</reference>
<feature type="transmembrane region" description="Helical" evidence="1">
    <location>
        <begin position="20"/>
        <end position="50"/>
    </location>
</feature>
<dbReference type="EMBL" id="GBXM01099718">
    <property type="protein sequence ID" value="JAH08859.1"/>
    <property type="molecule type" value="Transcribed_RNA"/>
</dbReference>